<dbReference type="InterPro" id="IPR015286">
    <property type="entry name" value="Porin_fam_mycobact-type"/>
</dbReference>
<dbReference type="SUPFAM" id="SSF56959">
    <property type="entry name" value="Leukocidin-like"/>
    <property type="match status" value="1"/>
</dbReference>
<dbReference type="Gene3D" id="2.10.300.10">
    <property type="entry name" value="Porin MspA ribbon domain"/>
    <property type="match status" value="1"/>
</dbReference>
<dbReference type="Pfam" id="PF09203">
    <property type="entry name" value="MspA"/>
    <property type="match status" value="1"/>
</dbReference>
<evidence type="ECO:0000313" key="5">
    <source>
        <dbReference type="Proteomes" id="UP000317728"/>
    </source>
</evidence>
<protein>
    <submittedName>
        <fullName evidence="4">MspA family porin</fullName>
    </submittedName>
</protein>
<keyword evidence="1 3" id="KW-0732">Signal</keyword>
<feature type="signal peptide" evidence="3">
    <location>
        <begin position="1"/>
        <end position="42"/>
    </location>
</feature>
<dbReference type="Gene3D" id="2.60.40.1650">
    <property type="entry name" value="Porin MspA (Ig-like beta-sandwich domain)"/>
    <property type="match status" value="1"/>
</dbReference>
<gene>
    <name evidence="4" type="ORF">FJK96_13880</name>
</gene>
<feature type="region of interest" description="Disordered" evidence="2">
    <location>
        <begin position="42"/>
        <end position="81"/>
    </location>
</feature>
<name>A0AB73U247_MYCCH</name>
<dbReference type="AlphaFoldDB" id="A0AB73U247"/>
<evidence type="ECO:0000256" key="3">
    <source>
        <dbReference type="SAM" id="SignalP"/>
    </source>
</evidence>
<dbReference type="InterPro" id="IPR036435">
    <property type="entry name" value="Leukocidin/porin_MspA_sf"/>
</dbReference>
<evidence type="ECO:0000313" key="4">
    <source>
        <dbReference type="EMBL" id="QDF71134.1"/>
    </source>
</evidence>
<accession>A0AB73U247</accession>
<reference evidence="4 5" key="1">
    <citation type="submission" date="2019-06" db="EMBL/GenBank/DDBJ databases">
        <title>Whole geneome sequnce of Mycobacteroides chelonae M77 isolated from bovine milk from Meghalaya, India.</title>
        <authorList>
            <person name="Vise E."/>
            <person name="Das S."/>
            <person name="Garg A."/>
            <person name="Ghatak S."/>
            <person name="Shakuntala I."/>
            <person name="Milton A.A.P."/>
            <person name="Karam A."/>
            <person name="Sanjukta R."/>
            <person name="Puro K."/>
            <person name="Sen A."/>
        </authorList>
    </citation>
    <scope>NUCLEOTIDE SEQUENCE [LARGE SCALE GENOMIC DNA]</scope>
    <source>
        <strain evidence="4 5">M77</strain>
    </source>
</reference>
<proteinExistence type="predicted"/>
<evidence type="ECO:0000256" key="1">
    <source>
        <dbReference type="ARBA" id="ARBA00022729"/>
    </source>
</evidence>
<feature type="compositionally biased region" description="Pro residues" evidence="2">
    <location>
        <begin position="47"/>
        <end position="68"/>
    </location>
</feature>
<organism evidence="4 5">
    <name type="scientific">Mycobacteroides chelonae</name>
    <name type="common">Mycobacterium chelonae</name>
    <dbReference type="NCBI Taxonomy" id="1774"/>
    <lineage>
        <taxon>Bacteria</taxon>
        <taxon>Bacillati</taxon>
        <taxon>Actinomycetota</taxon>
        <taxon>Actinomycetes</taxon>
        <taxon>Mycobacteriales</taxon>
        <taxon>Mycobacteriaceae</taxon>
        <taxon>Mycobacteroides</taxon>
    </lineage>
</organism>
<dbReference type="Proteomes" id="UP000317728">
    <property type="component" value="Chromosome"/>
</dbReference>
<dbReference type="EMBL" id="CP041150">
    <property type="protein sequence ID" value="QDF71134.1"/>
    <property type="molecule type" value="Genomic_DNA"/>
</dbReference>
<sequence length="248" mass="25283">MTETHSAAPPQKTTRGPIPMLKSLVTLTAVCALAASAPFALADPSDDPPPVQPVADAPPPPADGPPPDNGVVGSEDPGIVKTPDGWTLTVGAKDETQLPIPPLTTATSSREYLAGGTFTGSAKGGGSTKLSGGTLEAGYQIGCGISLNTVKLNGSIGLNVGLTTGGIGSLGLPIQGQIEVHPQPGEVINVSVDKKKYKGSEVRITLKDVHIKIDGCIGQSFLRSYAVLTSSSKDNDDIVAYYGVTKTV</sequence>
<evidence type="ECO:0000256" key="2">
    <source>
        <dbReference type="SAM" id="MobiDB-lite"/>
    </source>
</evidence>
<feature type="chain" id="PRO_5044491245" evidence="3">
    <location>
        <begin position="43"/>
        <end position="248"/>
    </location>
</feature>